<dbReference type="GO" id="GO:0070772">
    <property type="term" value="C:PAS complex"/>
    <property type="evidence" value="ECO:0007669"/>
    <property type="project" value="InterPro"/>
</dbReference>
<proteinExistence type="inferred from homology"/>
<comment type="similarity">
    <text evidence="2">Belongs to the VAC14 family.</text>
</comment>
<comment type="subcellular location">
    <subcellularLocation>
        <location evidence="1">Endomembrane system</location>
    </subcellularLocation>
</comment>
<feature type="domain" description="Vacuolar protein 14 C-terminal Fig4-binding" evidence="5">
    <location>
        <begin position="456"/>
        <end position="637"/>
    </location>
</feature>
<organism evidence="6">
    <name type="scientific">Trypanosoma vivax (strain Y486)</name>
    <dbReference type="NCBI Taxonomy" id="1055687"/>
    <lineage>
        <taxon>Eukaryota</taxon>
        <taxon>Discoba</taxon>
        <taxon>Euglenozoa</taxon>
        <taxon>Kinetoplastea</taxon>
        <taxon>Metakinetoplastina</taxon>
        <taxon>Trypanosomatida</taxon>
        <taxon>Trypanosomatidae</taxon>
        <taxon>Trypanosoma</taxon>
        <taxon>Duttonella</taxon>
    </lineage>
</organism>
<dbReference type="EMBL" id="HE573023">
    <property type="protein sequence ID" value="CCC49008.1"/>
    <property type="molecule type" value="Genomic_DNA"/>
</dbReference>
<dbReference type="GO" id="GO:0010008">
    <property type="term" value="C:endosome membrane"/>
    <property type="evidence" value="ECO:0007669"/>
    <property type="project" value="TreeGrafter"/>
</dbReference>
<accession>G0TYG1</accession>
<dbReference type="AlphaFoldDB" id="G0TYG1"/>
<dbReference type="PANTHER" id="PTHR16023">
    <property type="entry name" value="TAX1 BINDING PROTEIN-RELATED"/>
    <property type="match status" value="1"/>
</dbReference>
<evidence type="ECO:0000256" key="2">
    <source>
        <dbReference type="ARBA" id="ARBA00010225"/>
    </source>
</evidence>
<dbReference type="InterPro" id="IPR021841">
    <property type="entry name" value="VAC14_Fig4p-bd"/>
</dbReference>
<gene>
    <name evidence="6" type="ORF">TVY486_0703420</name>
</gene>
<sequence>MKESIVPLQTCRQLVDAKLEVRERGTRDVATRAASALRGLPPAEVSELIMREMHEVERTMLRTTAVAYRRGALVAVKTLITFLPVHLQEQAEVEYLVSITFGVISDVDVSVRVAALEAAHTLVRHLKQRLLNHCFLQTFRGVAIGINDNDGRVVVLARELSSAIRELVTGNTLYTLNAELFVEFISEMLTPFCTTVDGSTSVDSHTVEWCLEWIKHVSNLPGDDFIVLLWRILEPLLILSGVYSGTDVLPLLTRCLEDTEDAFKRHKDVPVAKLILITSKCVQDIDIFLTKRQALGWMLRMLELCTWEVVGLVDKIVQASLPQLGSKDLETRLAAQKVNQSVMQCVAAHKNHVDVVVPYDAVLAVVLEQLVGHGTEENCVAALEWVVLLHRADPVVVENSFESTFDTMLDLLCDRSARVVHKCIEALCLISGETHFDHFIAHLVDLLHARAEVLLPTAPTIIKQLQLRFQGDELDRCEKLCLKLALVISEHSDKRFVEKVVITLNTMLLTAREFLPLREILHKGLDDTRARATFLGLYNCWCYNAVASLSLCFLARAYSHAFQLIQLIGSAEVSPNTLLQLERFARLIETPVFSYVRTALMEPSKCLPLVKTLFALHLILPQCSPQYALLYRRIKTIPSLARLESEVHIHEMGISSSHVDWDALMARSREAQESVAEFERKLYIQQLGDVEVP</sequence>
<dbReference type="OMA" id="PYSHHGA"/>
<evidence type="ECO:0000256" key="3">
    <source>
        <dbReference type="ARBA" id="ARBA00022737"/>
    </source>
</evidence>
<evidence type="ECO:0000256" key="1">
    <source>
        <dbReference type="ARBA" id="ARBA00004308"/>
    </source>
</evidence>
<dbReference type="InterPro" id="IPR011989">
    <property type="entry name" value="ARM-like"/>
</dbReference>
<dbReference type="GO" id="GO:0006661">
    <property type="term" value="P:phosphatidylinositol biosynthetic process"/>
    <property type="evidence" value="ECO:0007669"/>
    <property type="project" value="InterPro"/>
</dbReference>
<dbReference type="Pfam" id="PF11916">
    <property type="entry name" value="Vac14_Fig4_bd"/>
    <property type="match status" value="1"/>
</dbReference>
<name>G0TYG1_TRYVY</name>
<evidence type="ECO:0000313" key="6">
    <source>
        <dbReference type="EMBL" id="CCC49008.1"/>
    </source>
</evidence>
<keyword evidence="3" id="KW-0677">Repeat</keyword>
<evidence type="ECO:0000256" key="4">
    <source>
        <dbReference type="ARBA" id="ARBA00023136"/>
    </source>
</evidence>
<dbReference type="Gene3D" id="1.25.10.10">
    <property type="entry name" value="Leucine-rich Repeat Variant"/>
    <property type="match status" value="2"/>
</dbReference>
<dbReference type="InterPro" id="IPR016024">
    <property type="entry name" value="ARM-type_fold"/>
</dbReference>
<dbReference type="SUPFAM" id="SSF48371">
    <property type="entry name" value="ARM repeat"/>
    <property type="match status" value="1"/>
</dbReference>
<dbReference type="VEuPathDB" id="TriTrypDB:TvY486_0703420"/>
<dbReference type="PANTHER" id="PTHR16023:SF0">
    <property type="entry name" value="PROTEIN VAC14 HOMOLOG"/>
    <property type="match status" value="1"/>
</dbReference>
<evidence type="ECO:0000259" key="5">
    <source>
        <dbReference type="Pfam" id="PF11916"/>
    </source>
</evidence>
<keyword evidence="4" id="KW-0472">Membrane</keyword>
<protein>
    <recommendedName>
        <fullName evidence="5">Vacuolar protein 14 C-terminal Fig4-binding domain-containing protein</fullName>
    </recommendedName>
</protein>
<dbReference type="InterPro" id="IPR026825">
    <property type="entry name" value="Vac14"/>
</dbReference>
<reference evidence="6" key="1">
    <citation type="journal article" date="2012" name="Proc. Natl. Acad. Sci. U.S.A.">
        <title>Antigenic diversity is generated by distinct evolutionary mechanisms in African trypanosome species.</title>
        <authorList>
            <person name="Jackson A.P."/>
            <person name="Berry A."/>
            <person name="Aslett M."/>
            <person name="Allison H.C."/>
            <person name="Burton P."/>
            <person name="Vavrova-Anderson J."/>
            <person name="Brown R."/>
            <person name="Browne H."/>
            <person name="Corton N."/>
            <person name="Hauser H."/>
            <person name="Gamble J."/>
            <person name="Gilderthorp R."/>
            <person name="Marcello L."/>
            <person name="McQuillan J."/>
            <person name="Otto T.D."/>
            <person name="Quail M.A."/>
            <person name="Sanders M.J."/>
            <person name="van Tonder A."/>
            <person name="Ginger M.L."/>
            <person name="Field M.C."/>
            <person name="Barry J.D."/>
            <person name="Hertz-Fowler C."/>
            <person name="Berriman M."/>
        </authorList>
    </citation>
    <scope>NUCLEOTIDE SEQUENCE</scope>
    <source>
        <strain evidence="6">Y486</strain>
    </source>
</reference>